<feature type="domain" description="Helicase C-terminal" evidence="1">
    <location>
        <begin position="864"/>
        <end position="947"/>
    </location>
</feature>
<evidence type="ECO:0000313" key="3">
    <source>
        <dbReference type="Proteomes" id="UP000001867"/>
    </source>
</evidence>
<dbReference type="STRING" id="391008.Smal_0377"/>
<organism evidence="2 3">
    <name type="scientific">Stenotrophomonas maltophilia (strain R551-3)</name>
    <dbReference type="NCBI Taxonomy" id="391008"/>
    <lineage>
        <taxon>Bacteria</taxon>
        <taxon>Pseudomonadati</taxon>
        <taxon>Pseudomonadota</taxon>
        <taxon>Gammaproteobacteria</taxon>
        <taxon>Lysobacterales</taxon>
        <taxon>Lysobacteraceae</taxon>
        <taxon>Stenotrophomonas</taxon>
        <taxon>Stenotrophomonas maltophilia group</taxon>
    </lineage>
</organism>
<dbReference type="InterPro" id="IPR001650">
    <property type="entry name" value="Helicase_C-like"/>
</dbReference>
<dbReference type="SMART" id="SM00490">
    <property type="entry name" value="HELICc"/>
    <property type="match status" value="1"/>
</dbReference>
<dbReference type="RefSeq" id="WP_012509884.1">
    <property type="nucleotide sequence ID" value="NC_011071.1"/>
</dbReference>
<name>B4SHN9_STRM5</name>
<proteinExistence type="predicted"/>
<evidence type="ECO:0000259" key="1">
    <source>
        <dbReference type="SMART" id="SM00490"/>
    </source>
</evidence>
<reference evidence="2 3" key="1">
    <citation type="submission" date="2008-06" db="EMBL/GenBank/DDBJ databases">
        <title>Complete sequence of Stenotrophomonas maltophilia R551-3.</title>
        <authorList>
            <consortium name="US DOE Joint Genome Institute"/>
            <person name="Lucas S."/>
            <person name="Copeland A."/>
            <person name="Lapidus A."/>
            <person name="Glavina del Rio T."/>
            <person name="Dalin E."/>
            <person name="Tice H."/>
            <person name="Pitluck S."/>
            <person name="Chain P."/>
            <person name="Malfatti S."/>
            <person name="Shin M."/>
            <person name="Vergez L."/>
            <person name="Lang D."/>
            <person name="Schmutz J."/>
            <person name="Larimer F."/>
            <person name="Land M."/>
            <person name="Hauser L."/>
            <person name="Kyrpides N."/>
            <person name="Mikhailova N."/>
            <person name="Taghavi S."/>
            <person name="Monchy S."/>
            <person name="Newman L."/>
            <person name="Vangronsveld J."/>
            <person name="van der Lelie D."/>
            <person name="Richardson P."/>
        </authorList>
    </citation>
    <scope>NUCLEOTIDE SEQUENCE [LARGE SCALE GENOMIC DNA]</scope>
    <source>
        <strain evidence="2 3">R551-3</strain>
    </source>
</reference>
<accession>B4SHN9</accession>
<evidence type="ECO:0000313" key="2">
    <source>
        <dbReference type="EMBL" id="ACF50082.1"/>
    </source>
</evidence>
<dbReference type="KEGG" id="smt:Smal_0377"/>
<dbReference type="eggNOG" id="COG0553">
    <property type="taxonomic scope" value="Bacteria"/>
</dbReference>
<dbReference type="EMBL" id="CP001111">
    <property type="protein sequence ID" value="ACF50082.1"/>
    <property type="molecule type" value="Genomic_DNA"/>
</dbReference>
<keyword evidence="2" id="KW-0378">Hydrolase</keyword>
<keyword evidence="2" id="KW-0067">ATP-binding</keyword>
<keyword evidence="2" id="KW-0347">Helicase</keyword>
<dbReference type="GO" id="GO:0004386">
    <property type="term" value="F:helicase activity"/>
    <property type="evidence" value="ECO:0007669"/>
    <property type="project" value="UniProtKB-KW"/>
</dbReference>
<dbReference type="AlphaFoldDB" id="B4SHN9"/>
<gene>
    <name evidence="2" type="ordered locus">Smal_0377</name>
</gene>
<dbReference type="Gene3D" id="3.40.50.300">
    <property type="entry name" value="P-loop containing nucleotide triphosphate hydrolases"/>
    <property type="match status" value="2"/>
</dbReference>
<dbReference type="Pfam" id="PF00271">
    <property type="entry name" value="Helicase_C"/>
    <property type="match status" value="1"/>
</dbReference>
<sequence>MNRNTDLSDPTPVLERLKGFQRRTVNYAFRRMYEDHDPALRFLVADEVGLGKTQVAKGLIARVVAHKAASKERMDIIYICSNASIASQNLERLRLRSTKAVRATRLTLLPLALADGGLEGDGVNFISFTPGTSFETTSRGGLARERVLIHRMLQGVSRLNANGLAWVLRGGLGDGWRQHFEHEDGVDEPDEAITRTFVKSLDKKRLRQLVEVCDRHAGRRTRALDSDERAEALELTSWLRTTLAHCCLKALKPDLVVLDEFQRFRELLAVQDPDSDDEAAPASSAAKLAQELFDHENKPRVLLLSATPYKMFVAQQEQEDHYRDFLATASFLFNDPEEVTALRADLAAFRASLVGVGASQDDARVLKGAIESRLKKVMCRTERVGVTRGRDAMVRDVPLPLSLTSEDLADYACVDALARAAGTNDVMEFWRSSPYLLNFMREDGYTFKRRMMDRQGKAALGRALSQHPQYRTLDQDALQRYSPLVAANPRMDVLAKDMEDQGSWRLLWVPPSMPYWAGEGAYAQVSHFSKTLVFSSWNMVPDAIAGLLSYHAEQLAMAGHALQPGYDAPGKSLSARLRFNSGKSGHEDMNALTLLVPSLALATMVDPLAMSVAAGGSLHLADARREAAGRIRERMESLDLPASRHSGPPDVRWYWLTLLLLERAHVQSHVDPCWGSEDLTIGAGEDEEDGGASVSGQGFSRHVAYWRQVWGRGFDEPSLQTLGPRPDDIAEVLADIALAAPGVCALRALLRLLPGDNEADLRQAAIKIADVFRRQLNMPEAVAIITHEEGGVYWRRAVAYCAEGNLQALLDEYLHLLHEQNAADEKSTHAQAIAKGVSDAGHVRASQLHPEGVKLLDGKLVRDDALSLRCRYAMRYGNATEDDKVVARKDALQHAFNSPFRPFVLASTSVGQEGLDFHSWCHSIVHWNLPGNPVDLEQREGRVHRYKGLAVRRNVARLAGFVPDQAAGDPWAGLFTNAEVPHKETPLAGLIPYWICEAPGGVAVERKVFHFPLSQDKHRFDRLKSSLALYRMVFAQPRQQDLLGHLQARAEGGEDVQALLDTWRIELLPD</sequence>
<dbReference type="SUPFAM" id="SSF52540">
    <property type="entry name" value="P-loop containing nucleoside triphosphate hydrolases"/>
    <property type="match status" value="2"/>
</dbReference>
<protein>
    <submittedName>
        <fullName evidence="2">Helicase domain protein</fullName>
    </submittedName>
</protein>
<dbReference type="HOGENOM" id="CLU_287543_0_0_6"/>
<keyword evidence="2" id="KW-0547">Nucleotide-binding</keyword>
<dbReference type="Proteomes" id="UP000001867">
    <property type="component" value="Chromosome"/>
</dbReference>
<dbReference type="OrthoDB" id="9814088at2"/>
<dbReference type="InterPro" id="IPR027417">
    <property type="entry name" value="P-loop_NTPase"/>
</dbReference>